<accession>A0ABV6YKF3</accession>
<feature type="non-terminal residue" evidence="1">
    <location>
        <position position="1"/>
    </location>
</feature>
<dbReference type="EMBL" id="JBHPKH010000041">
    <property type="protein sequence ID" value="MFC1572805.1"/>
    <property type="molecule type" value="Genomic_DNA"/>
</dbReference>
<sequence>QLNRTEAIDASRTAVRDKKVVLPRQQPIVEEFATHMSKDAKVLDEDAETGIKKYRYIRTGANHLSMAFTYAWLETVQDRFRAGTWGTRR</sequence>
<evidence type="ECO:0008006" key="3">
    <source>
        <dbReference type="Google" id="ProtNLM"/>
    </source>
</evidence>
<proteinExistence type="predicted"/>
<name>A0ABV6YKF3_UNCEI</name>
<reference evidence="1 2" key="1">
    <citation type="submission" date="2024-09" db="EMBL/GenBank/DDBJ databases">
        <authorList>
            <person name="D'Angelo T."/>
        </authorList>
    </citation>
    <scope>NUCLEOTIDE SEQUENCE [LARGE SCALE GENOMIC DNA]</scope>
    <source>
        <strain evidence="1">SAG AM-320-E07</strain>
    </source>
</reference>
<evidence type="ECO:0000313" key="2">
    <source>
        <dbReference type="Proteomes" id="UP001593833"/>
    </source>
</evidence>
<organism evidence="1 2">
    <name type="scientific">Eiseniibacteriota bacterium</name>
    <dbReference type="NCBI Taxonomy" id="2212470"/>
    <lineage>
        <taxon>Bacteria</taxon>
        <taxon>Candidatus Eiseniibacteriota</taxon>
    </lineage>
</organism>
<gene>
    <name evidence="1" type="ORF">ACFL6M_04320</name>
</gene>
<protein>
    <recommendedName>
        <fullName evidence="3">Alpha/beta hydrolase</fullName>
    </recommendedName>
</protein>
<comment type="caution">
    <text evidence="1">The sequence shown here is derived from an EMBL/GenBank/DDBJ whole genome shotgun (WGS) entry which is preliminary data.</text>
</comment>
<dbReference type="Proteomes" id="UP001593833">
    <property type="component" value="Unassembled WGS sequence"/>
</dbReference>
<keyword evidence="2" id="KW-1185">Reference proteome</keyword>
<evidence type="ECO:0000313" key="1">
    <source>
        <dbReference type="EMBL" id="MFC1572805.1"/>
    </source>
</evidence>